<proteinExistence type="predicted"/>
<reference evidence="1" key="1">
    <citation type="journal article" date="2017" name="Science">
        <title>Giant viruses with an expanded complement of translation system components.</title>
        <authorList>
            <person name="Schulz F."/>
            <person name="Yutin N."/>
            <person name="Ivanova N.N."/>
            <person name="Ortega D.R."/>
            <person name="Lee T.K."/>
            <person name="Vierheilig J."/>
            <person name="Daims H."/>
            <person name="Horn M."/>
            <person name="Wagner M."/>
            <person name="Jensen G.J."/>
            <person name="Kyrpides N.C."/>
            <person name="Koonin E.V."/>
            <person name="Woyke T."/>
        </authorList>
    </citation>
    <scope>NUCLEOTIDE SEQUENCE</scope>
    <source>
        <strain evidence="1">KNV1</strain>
    </source>
</reference>
<sequence>MLQYIKKDYVKNYLDSNGFDNECVNDLNNKEIEELYDLYHFNIANLNTKLYGYYGVYYQNKKDYDQMVKCDILAFEKNHDDEGPLERLYDYWRDHPANNDLITKVCNILQQEHSKQYNKFNHLRKKLVPKKMILHQKPVINKQHHHHVQQNDDTSTQIINAINQAIQNNDQNRINELFDVCTNDQEKISYLSKAMTINNFKPTKEMFKDVMRLEFDTNASLEVRLVKAVFSGSTI</sequence>
<evidence type="ECO:0000313" key="1">
    <source>
        <dbReference type="EMBL" id="ARF12463.1"/>
    </source>
</evidence>
<dbReference type="EMBL" id="KY684113">
    <property type="protein sequence ID" value="ARF12463.1"/>
    <property type="molecule type" value="Genomic_DNA"/>
</dbReference>
<name>A0A1V0SL73_9VIRU</name>
<gene>
    <name evidence="1" type="ORF">Klosneuvirus_6_25</name>
</gene>
<protein>
    <submittedName>
        <fullName evidence="1">Uncharacterized protein</fullName>
    </submittedName>
</protein>
<accession>A0A1V0SL73</accession>
<organism evidence="1">
    <name type="scientific">Klosneuvirus KNV1</name>
    <dbReference type="NCBI Taxonomy" id="1977640"/>
    <lineage>
        <taxon>Viruses</taxon>
        <taxon>Varidnaviria</taxon>
        <taxon>Bamfordvirae</taxon>
        <taxon>Nucleocytoviricota</taxon>
        <taxon>Megaviricetes</taxon>
        <taxon>Imitervirales</taxon>
        <taxon>Mimiviridae</taxon>
        <taxon>Klosneuvirinae</taxon>
        <taxon>Klosneuvirus</taxon>
    </lineage>
</organism>